<reference evidence="11 12" key="1">
    <citation type="submission" date="2020-08" db="EMBL/GenBank/DDBJ databases">
        <title>Genomic Encyclopedia of Type Strains, Phase IV (KMG-IV): sequencing the most valuable type-strain genomes for metagenomic binning, comparative biology and taxonomic classification.</title>
        <authorList>
            <person name="Goeker M."/>
        </authorList>
    </citation>
    <scope>NUCLEOTIDE SEQUENCE [LARGE SCALE GENOMIC DNA]</scope>
    <source>
        <strain evidence="11 12">DSM 22975</strain>
    </source>
</reference>
<dbReference type="GO" id="GO:0003723">
    <property type="term" value="F:RNA binding"/>
    <property type="evidence" value="ECO:0007669"/>
    <property type="project" value="InterPro"/>
</dbReference>
<evidence type="ECO:0000256" key="3">
    <source>
        <dbReference type="ARBA" id="ARBA00036607"/>
    </source>
</evidence>
<keyword evidence="2 11" id="KW-0413">Isomerase</keyword>
<gene>
    <name evidence="11" type="ORF">HNR75_000263</name>
</gene>
<dbReference type="RefSeq" id="WP_188025211.1">
    <property type="nucleotide sequence ID" value="NZ_JACHGR010000001.1"/>
</dbReference>
<dbReference type="PROSITE" id="PS01129">
    <property type="entry name" value="PSI_RLU"/>
    <property type="match status" value="1"/>
</dbReference>
<evidence type="ECO:0000256" key="9">
    <source>
        <dbReference type="ARBA" id="ARBA00043049"/>
    </source>
</evidence>
<organism evidence="11 12">
    <name type="scientific">Tolumonas osonensis</name>
    <dbReference type="NCBI Taxonomy" id="675874"/>
    <lineage>
        <taxon>Bacteria</taxon>
        <taxon>Pseudomonadati</taxon>
        <taxon>Pseudomonadota</taxon>
        <taxon>Gammaproteobacteria</taxon>
        <taxon>Aeromonadales</taxon>
        <taxon>Aeromonadaceae</taxon>
        <taxon>Tolumonas</taxon>
    </lineage>
</organism>
<name>A0A841G698_9GAMM</name>
<evidence type="ECO:0000313" key="11">
    <source>
        <dbReference type="EMBL" id="MBB6054398.1"/>
    </source>
</evidence>
<dbReference type="InterPro" id="IPR020103">
    <property type="entry name" value="PsdUridine_synth_cat_dom_sf"/>
</dbReference>
<dbReference type="SUPFAM" id="SSF55120">
    <property type="entry name" value="Pseudouridine synthase"/>
    <property type="match status" value="1"/>
</dbReference>
<dbReference type="InterPro" id="IPR050188">
    <property type="entry name" value="RluA_PseudoU_synthase"/>
</dbReference>
<evidence type="ECO:0000256" key="4">
    <source>
        <dbReference type="ARBA" id="ARBA00037670"/>
    </source>
</evidence>
<dbReference type="InterPro" id="IPR006224">
    <property type="entry name" value="PsdUridine_synth_RluA-like_CS"/>
</dbReference>
<dbReference type="AlphaFoldDB" id="A0A841G698"/>
<evidence type="ECO:0000259" key="10">
    <source>
        <dbReference type="Pfam" id="PF00849"/>
    </source>
</evidence>
<comment type="function">
    <text evidence="4">Responsible for synthesis of pseudouridine from uracil-65 in transfer RNAs.</text>
</comment>
<evidence type="ECO:0000256" key="1">
    <source>
        <dbReference type="ARBA" id="ARBA00022694"/>
    </source>
</evidence>
<evidence type="ECO:0000256" key="6">
    <source>
        <dbReference type="ARBA" id="ARBA00040675"/>
    </source>
</evidence>
<accession>A0A841G698</accession>
<dbReference type="Gene3D" id="3.30.2350.10">
    <property type="entry name" value="Pseudouridine synthase"/>
    <property type="match status" value="1"/>
</dbReference>
<comment type="caution">
    <text evidence="11">The sequence shown here is derived from an EMBL/GenBank/DDBJ whole genome shotgun (WGS) entry which is preliminary data.</text>
</comment>
<sequence length="242" mass="28385">MKLEILYQDEHLVAINKPAGLLVHRSWLDKGETQFAMQMTRDQIGQHVYTVHRLDRPTSGILLFALDPETARLLTEAFAGHRMQKEYLALVRGWAPLQKFLDYPLKEELDRIADKFADQDKAAQPAKTHIRCLGRVELPFAVSARHPSSRYSLVKLLPLTGRKHQLRRHLAHLRHPIVGDTSHGDGKHNRFFRERFCCDRLMLHHHQLCFRHPHTNEMMTIKASLDERWQQRLQEFGWTTQI</sequence>
<dbReference type="PANTHER" id="PTHR21600">
    <property type="entry name" value="MITOCHONDRIAL RNA PSEUDOURIDINE SYNTHASE"/>
    <property type="match status" value="1"/>
</dbReference>
<dbReference type="CDD" id="cd02563">
    <property type="entry name" value="PseudoU_synth_TruC"/>
    <property type="match status" value="1"/>
</dbReference>
<evidence type="ECO:0000256" key="8">
    <source>
        <dbReference type="ARBA" id="ARBA00041975"/>
    </source>
</evidence>
<evidence type="ECO:0000256" key="2">
    <source>
        <dbReference type="ARBA" id="ARBA00023235"/>
    </source>
</evidence>
<dbReference type="GO" id="GO:0008033">
    <property type="term" value="P:tRNA processing"/>
    <property type="evidence" value="ECO:0007669"/>
    <property type="project" value="UniProtKB-KW"/>
</dbReference>
<dbReference type="NCBIfam" id="NF008321">
    <property type="entry name" value="PRK11112.1"/>
    <property type="match status" value="1"/>
</dbReference>
<evidence type="ECO:0000313" key="12">
    <source>
        <dbReference type="Proteomes" id="UP000585721"/>
    </source>
</evidence>
<evidence type="ECO:0000256" key="7">
    <source>
        <dbReference type="ARBA" id="ARBA00041803"/>
    </source>
</evidence>
<proteinExistence type="predicted"/>
<feature type="domain" description="Pseudouridine synthase RsuA/RluA-like" evidence="10">
    <location>
        <begin position="11"/>
        <end position="172"/>
    </location>
</feature>
<dbReference type="GO" id="GO:0000455">
    <property type="term" value="P:enzyme-directed rRNA pseudouridine synthesis"/>
    <property type="evidence" value="ECO:0007669"/>
    <property type="project" value="TreeGrafter"/>
</dbReference>
<dbReference type="EMBL" id="JACHGR010000001">
    <property type="protein sequence ID" value="MBB6054398.1"/>
    <property type="molecule type" value="Genomic_DNA"/>
</dbReference>
<dbReference type="Pfam" id="PF00849">
    <property type="entry name" value="PseudoU_synth_2"/>
    <property type="match status" value="1"/>
</dbReference>
<dbReference type="GO" id="GO:0160149">
    <property type="term" value="F:tRNA pseudouridine(65) synthase activity"/>
    <property type="evidence" value="ECO:0007669"/>
    <property type="project" value="UniProtKB-EC"/>
</dbReference>
<protein>
    <recommendedName>
        <fullName evidence="6">tRNA pseudouridine synthase C</fullName>
        <ecNumber evidence="5">5.4.99.26</ecNumber>
    </recommendedName>
    <alternativeName>
        <fullName evidence="8">tRNA pseudouridine(65) synthase</fullName>
    </alternativeName>
    <alternativeName>
        <fullName evidence="9">tRNA pseudouridylate synthase C</fullName>
    </alternativeName>
    <alternativeName>
        <fullName evidence="7">tRNA-uridine isomerase C</fullName>
    </alternativeName>
</protein>
<dbReference type="InterPro" id="IPR006145">
    <property type="entry name" value="PsdUridine_synth_RsuA/RluA"/>
</dbReference>
<dbReference type="PANTHER" id="PTHR21600:SF56">
    <property type="entry name" value="TRNA PSEUDOURIDINE SYNTHASE C"/>
    <property type="match status" value="1"/>
</dbReference>
<comment type="catalytic activity">
    <reaction evidence="3">
        <text>uridine(65) in tRNA = pseudouridine(65) in tRNA</text>
        <dbReference type="Rhea" id="RHEA:42536"/>
        <dbReference type="Rhea" id="RHEA-COMP:10103"/>
        <dbReference type="Rhea" id="RHEA-COMP:10104"/>
        <dbReference type="ChEBI" id="CHEBI:65314"/>
        <dbReference type="ChEBI" id="CHEBI:65315"/>
        <dbReference type="EC" id="5.4.99.26"/>
    </reaction>
</comment>
<keyword evidence="1" id="KW-0819">tRNA processing</keyword>
<keyword evidence="12" id="KW-1185">Reference proteome</keyword>
<evidence type="ECO:0000256" key="5">
    <source>
        <dbReference type="ARBA" id="ARBA00038943"/>
    </source>
</evidence>
<dbReference type="EC" id="5.4.99.26" evidence="5"/>
<dbReference type="Proteomes" id="UP000585721">
    <property type="component" value="Unassembled WGS sequence"/>
</dbReference>